<keyword evidence="2" id="KW-0596">Phosphopantetheine</keyword>
<dbReference type="GO" id="GO:0005737">
    <property type="term" value="C:cytoplasm"/>
    <property type="evidence" value="ECO:0007669"/>
    <property type="project" value="TreeGrafter"/>
</dbReference>
<dbReference type="GO" id="GO:0044550">
    <property type="term" value="P:secondary metabolite biosynthetic process"/>
    <property type="evidence" value="ECO:0007669"/>
    <property type="project" value="TreeGrafter"/>
</dbReference>
<dbReference type="SMART" id="SM00823">
    <property type="entry name" value="PKS_PP"/>
    <property type="match status" value="1"/>
</dbReference>
<keyword evidence="3" id="KW-0597">Phosphoprotein</keyword>
<comment type="caution">
    <text evidence="5">The sequence shown here is derived from an EMBL/GenBank/DDBJ whole genome shotgun (WGS) entry which is preliminary data.</text>
</comment>
<dbReference type="InterPro" id="IPR045851">
    <property type="entry name" value="AMP-bd_C_sf"/>
</dbReference>
<dbReference type="SUPFAM" id="SSF47336">
    <property type="entry name" value="ACP-like"/>
    <property type="match status" value="1"/>
</dbReference>
<keyword evidence="6" id="KW-1185">Reference proteome</keyword>
<gene>
    <name evidence="5" type="ORF">HNR30_001678</name>
</gene>
<dbReference type="Pfam" id="PF13193">
    <property type="entry name" value="AMP-binding_C"/>
    <property type="match status" value="1"/>
</dbReference>
<evidence type="ECO:0000259" key="4">
    <source>
        <dbReference type="PROSITE" id="PS50075"/>
    </source>
</evidence>
<dbReference type="Gene3D" id="3.40.50.980">
    <property type="match status" value="2"/>
</dbReference>
<dbReference type="PANTHER" id="PTHR45527:SF1">
    <property type="entry name" value="FATTY ACID SYNTHASE"/>
    <property type="match status" value="1"/>
</dbReference>
<comment type="cofactor">
    <cofactor evidence="1">
        <name>pantetheine 4'-phosphate</name>
        <dbReference type="ChEBI" id="CHEBI:47942"/>
    </cofactor>
</comment>
<dbReference type="EMBL" id="JACDUR010000002">
    <property type="protein sequence ID" value="MBA2890337.1"/>
    <property type="molecule type" value="Genomic_DNA"/>
</dbReference>
<dbReference type="InterPro" id="IPR025110">
    <property type="entry name" value="AMP-bd_C"/>
</dbReference>
<dbReference type="GO" id="GO:0031177">
    <property type="term" value="F:phosphopantetheine binding"/>
    <property type="evidence" value="ECO:0007669"/>
    <property type="project" value="InterPro"/>
</dbReference>
<dbReference type="InterPro" id="IPR009081">
    <property type="entry name" value="PP-bd_ACP"/>
</dbReference>
<evidence type="ECO:0000256" key="1">
    <source>
        <dbReference type="ARBA" id="ARBA00001957"/>
    </source>
</evidence>
<dbReference type="FunFam" id="3.40.50.980:FF:000001">
    <property type="entry name" value="Non-ribosomal peptide synthetase"/>
    <property type="match status" value="1"/>
</dbReference>
<evidence type="ECO:0000256" key="2">
    <source>
        <dbReference type="ARBA" id="ARBA00022450"/>
    </source>
</evidence>
<dbReference type="Gene3D" id="2.30.38.10">
    <property type="entry name" value="Luciferase, Domain 3"/>
    <property type="match status" value="1"/>
</dbReference>
<dbReference type="FunFam" id="1.10.1200.10:FF:000016">
    <property type="entry name" value="Non-ribosomal peptide synthase"/>
    <property type="match status" value="1"/>
</dbReference>
<dbReference type="PANTHER" id="PTHR45527">
    <property type="entry name" value="NONRIBOSOMAL PEPTIDE SYNTHETASE"/>
    <property type="match status" value="1"/>
</dbReference>
<organism evidence="5 6">
    <name type="scientific">Nonomuraea soli</name>
    <dbReference type="NCBI Taxonomy" id="1032476"/>
    <lineage>
        <taxon>Bacteria</taxon>
        <taxon>Bacillati</taxon>
        <taxon>Actinomycetota</taxon>
        <taxon>Actinomycetes</taxon>
        <taxon>Streptosporangiales</taxon>
        <taxon>Streptosporangiaceae</taxon>
        <taxon>Nonomuraea</taxon>
    </lineage>
</organism>
<dbReference type="NCBIfam" id="TIGR01733">
    <property type="entry name" value="AA-adenyl-dom"/>
    <property type="match status" value="1"/>
</dbReference>
<dbReference type="SUPFAM" id="SSF56801">
    <property type="entry name" value="Acetyl-CoA synthetase-like"/>
    <property type="match status" value="1"/>
</dbReference>
<dbReference type="Proteomes" id="UP000530928">
    <property type="component" value="Unassembled WGS sequence"/>
</dbReference>
<dbReference type="Gene3D" id="1.10.1200.10">
    <property type="entry name" value="ACP-like"/>
    <property type="match status" value="1"/>
</dbReference>
<proteinExistence type="predicted"/>
<dbReference type="Pfam" id="PF00550">
    <property type="entry name" value="PP-binding"/>
    <property type="match status" value="1"/>
</dbReference>
<dbReference type="RefSeq" id="WP_181609169.1">
    <property type="nucleotide sequence ID" value="NZ_BAABAM010000006.1"/>
</dbReference>
<evidence type="ECO:0000313" key="6">
    <source>
        <dbReference type="Proteomes" id="UP000530928"/>
    </source>
</evidence>
<dbReference type="Gene3D" id="3.30.300.30">
    <property type="match status" value="1"/>
</dbReference>
<reference evidence="5 6" key="1">
    <citation type="submission" date="2020-07" db="EMBL/GenBank/DDBJ databases">
        <title>Genomic Encyclopedia of Type Strains, Phase IV (KMG-IV): sequencing the most valuable type-strain genomes for metagenomic binning, comparative biology and taxonomic classification.</title>
        <authorList>
            <person name="Goeker M."/>
        </authorList>
    </citation>
    <scope>NUCLEOTIDE SEQUENCE [LARGE SCALE GENOMIC DNA]</scope>
    <source>
        <strain evidence="5 6">DSM 45533</strain>
    </source>
</reference>
<dbReference type="PROSITE" id="PS00455">
    <property type="entry name" value="AMP_BINDING"/>
    <property type="match status" value="1"/>
</dbReference>
<name>A0A7W0CFP5_9ACTN</name>
<dbReference type="GO" id="GO:0072330">
    <property type="term" value="P:monocarboxylic acid biosynthetic process"/>
    <property type="evidence" value="ECO:0007669"/>
    <property type="project" value="UniProtKB-ARBA"/>
</dbReference>
<dbReference type="AlphaFoldDB" id="A0A7W0CFP5"/>
<dbReference type="PROSITE" id="PS50075">
    <property type="entry name" value="CARRIER"/>
    <property type="match status" value="1"/>
</dbReference>
<feature type="domain" description="Carrier" evidence="4">
    <location>
        <begin position="501"/>
        <end position="575"/>
    </location>
</feature>
<dbReference type="GO" id="GO:0043041">
    <property type="term" value="P:amino acid activation for nonribosomal peptide biosynthetic process"/>
    <property type="evidence" value="ECO:0007669"/>
    <property type="project" value="TreeGrafter"/>
</dbReference>
<accession>A0A7W0CFP5</accession>
<evidence type="ECO:0000256" key="3">
    <source>
        <dbReference type="ARBA" id="ARBA00022553"/>
    </source>
</evidence>
<dbReference type="InterPro" id="IPR010071">
    <property type="entry name" value="AA_adenyl_dom"/>
</dbReference>
<dbReference type="Pfam" id="PF00501">
    <property type="entry name" value="AMP-binding"/>
    <property type="match status" value="1"/>
</dbReference>
<dbReference type="InterPro" id="IPR020806">
    <property type="entry name" value="PKS_PP-bd"/>
</dbReference>
<dbReference type="InterPro" id="IPR036736">
    <property type="entry name" value="ACP-like_sf"/>
</dbReference>
<dbReference type="CDD" id="cd12117">
    <property type="entry name" value="A_NRPS_Srf_like"/>
    <property type="match status" value="1"/>
</dbReference>
<sequence>MRVHELVAAHAATAPGNDAIVHGDTVLSYAELDARAERLARRLMAAGVTPDTPVGVFLERSPAFVLAVLAVLKAGGAYVPLDPAYPPVRLSMMLEATGAPVVVTTGELASRLEAPALLVEADGPAADGPLPAVRQDNLAYIMFTSGSTGVPKGASITHRGITRLVADPGYVTLDAGESVLHASSTSFDAATFEIWGALANGARLVVGPAGRPSAHELGTLMREQGVTTAFLTTGLFHLMVDECLDDLAGLRQLLTGGDVLSPSRARRLLAELPGVVLVNAYGPTEVTTFTTCQVLTPEMVATDAPVPIGTAIDDTWLRVLDDDLLPAEVGHLYAGGGGLARGYLNDPALTAQRFVPDPWLPGERIYATGDLARMRLDGVVEFLGRADQQIKRRGFRVEPVEIEEALRQDPLVRDAGVVAVGADAESKVLVAYLVPAVPGDDVTARVREGLRERLPAYLMPDRWASAASLPLNVNGKLDRPALRALAEAGPAPAPPPVATAAPRGEVETELARIWGELFGKDRIGRDDDFFELGGHSLLAGRLSARLRGSLGRRMPVSAVFDHPTIAELADYLRRS</sequence>
<evidence type="ECO:0000313" key="5">
    <source>
        <dbReference type="EMBL" id="MBA2890337.1"/>
    </source>
</evidence>
<dbReference type="InterPro" id="IPR020845">
    <property type="entry name" value="AMP-binding_CS"/>
</dbReference>
<dbReference type="InterPro" id="IPR000873">
    <property type="entry name" value="AMP-dep_synth/lig_dom"/>
</dbReference>
<protein>
    <submittedName>
        <fullName evidence="5">Amino acid adenylation domain-containing protein</fullName>
    </submittedName>
</protein>